<proteinExistence type="predicted"/>
<dbReference type="Proteomes" id="UP000583752">
    <property type="component" value="Unassembled WGS sequence"/>
</dbReference>
<reference evidence="1 2" key="1">
    <citation type="submission" date="2020-04" db="EMBL/GenBank/DDBJ databases">
        <title>Massilia sp. RP-1-19 isolated from soil.</title>
        <authorList>
            <person name="Dahal R.H."/>
        </authorList>
    </citation>
    <scope>NUCLEOTIDE SEQUENCE [LARGE SCALE GENOMIC DNA]</scope>
    <source>
        <strain evidence="1 2">RP-1-19</strain>
    </source>
</reference>
<dbReference type="EMBL" id="JABBGG010000006">
    <property type="protein sequence ID" value="NML61784.1"/>
    <property type="molecule type" value="Genomic_DNA"/>
</dbReference>
<dbReference type="RefSeq" id="WP_169466086.1">
    <property type="nucleotide sequence ID" value="NZ_JABBGG010000006.1"/>
</dbReference>
<sequence length="174" mass="17619">MKFNSKLVHASALAAMVGLMSLQVGCDEHAGAKISGAFFADAQDVTASVNGKISEGKFKEAQDEGIAFLNDHEDKSGQLAWALAKASAKLGNHDLAIKYAGEAFKAGAVSNVQLMSEPMLEPVRTDIRFTSLAAGIDAPGPDAAASPAASASGAVNATAGVEASAGDVSVMLPD</sequence>
<keyword evidence="2" id="KW-1185">Reference proteome</keyword>
<evidence type="ECO:0000313" key="1">
    <source>
        <dbReference type="EMBL" id="NML61784.1"/>
    </source>
</evidence>
<dbReference type="AlphaFoldDB" id="A0A848HKM6"/>
<comment type="caution">
    <text evidence="1">The sequence shown here is derived from an EMBL/GenBank/DDBJ whole genome shotgun (WGS) entry which is preliminary data.</text>
</comment>
<organism evidence="1 2">
    <name type="scientific">Massilia polaris</name>
    <dbReference type="NCBI Taxonomy" id="2728846"/>
    <lineage>
        <taxon>Bacteria</taxon>
        <taxon>Pseudomonadati</taxon>
        <taxon>Pseudomonadota</taxon>
        <taxon>Betaproteobacteria</taxon>
        <taxon>Burkholderiales</taxon>
        <taxon>Oxalobacteraceae</taxon>
        <taxon>Telluria group</taxon>
        <taxon>Massilia</taxon>
    </lineage>
</organism>
<gene>
    <name evidence="1" type="ORF">HHL21_11970</name>
</gene>
<protein>
    <submittedName>
        <fullName evidence="1">Uncharacterized protein</fullName>
    </submittedName>
</protein>
<name>A0A848HKM6_9BURK</name>
<evidence type="ECO:0000313" key="2">
    <source>
        <dbReference type="Proteomes" id="UP000583752"/>
    </source>
</evidence>
<accession>A0A848HKM6</accession>